<feature type="region of interest" description="Disordered" evidence="1">
    <location>
        <begin position="36"/>
        <end position="74"/>
    </location>
</feature>
<evidence type="ECO:0008006" key="4">
    <source>
        <dbReference type="Google" id="ProtNLM"/>
    </source>
</evidence>
<evidence type="ECO:0000313" key="3">
    <source>
        <dbReference type="Proteomes" id="UP000821866"/>
    </source>
</evidence>
<organism evidence="2 3">
    <name type="scientific">Rhipicephalus microplus</name>
    <name type="common">Cattle tick</name>
    <name type="synonym">Boophilus microplus</name>
    <dbReference type="NCBI Taxonomy" id="6941"/>
    <lineage>
        <taxon>Eukaryota</taxon>
        <taxon>Metazoa</taxon>
        <taxon>Ecdysozoa</taxon>
        <taxon>Arthropoda</taxon>
        <taxon>Chelicerata</taxon>
        <taxon>Arachnida</taxon>
        <taxon>Acari</taxon>
        <taxon>Parasitiformes</taxon>
        <taxon>Ixodida</taxon>
        <taxon>Ixodoidea</taxon>
        <taxon>Ixodidae</taxon>
        <taxon>Rhipicephalinae</taxon>
        <taxon>Rhipicephalus</taxon>
        <taxon>Boophilus</taxon>
    </lineage>
</organism>
<name>A0A9J6DK26_RHIMP</name>
<gene>
    <name evidence="2" type="ORF">HPB51_024573</name>
</gene>
<dbReference type="EMBL" id="JABSTU010000009">
    <property type="protein sequence ID" value="KAH8022474.1"/>
    <property type="molecule type" value="Genomic_DNA"/>
</dbReference>
<evidence type="ECO:0000313" key="2">
    <source>
        <dbReference type="EMBL" id="KAH8022474.1"/>
    </source>
</evidence>
<feature type="region of interest" description="Disordered" evidence="1">
    <location>
        <begin position="309"/>
        <end position="382"/>
    </location>
</feature>
<dbReference type="VEuPathDB" id="VectorBase:LOC119169852"/>
<proteinExistence type="predicted"/>
<keyword evidence="3" id="KW-1185">Reference proteome</keyword>
<evidence type="ECO:0000256" key="1">
    <source>
        <dbReference type="SAM" id="MobiDB-lite"/>
    </source>
</evidence>
<comment type="caution">
    <text evidence="2">The sequence shown here is derived from an EMBL/GenBank/DDBJ whole genome shotgun (WGS) entry which is preliminary data.</text>
</comment>
<dbReference type="AlphaFoldDB" id="A0A9J6DK26"/>
<feature type="compositionally biased region" description="Basic and acidic residues" evidence="1">
    <location>
        <begin position="309"/>
        <end position="318"/>
    </location>
</feature>
<feature type="compositionally biased region" description="Basic residues" evidence="1">
    <location>
        <begin position="361"/>
        <end position="382"/>
    </location>
</feature>
<protein>
    <recommendedName>
        <fullName evidence="4">Tick transposon</fullName>
    </recommendedName>
</protein>
<reference evidence="2" key="1">
    <citation type="journal article" date="2020" name="Cell">
        <title>Large-Scale Comparative Analyses of Tick Genomes Elucidate Their Genetic Diversity and Vector Capacities.</title>
        <authorList>
            <consortium name="Tick Genome and Microbiome Consortium (TIGMIC)"/>
            <person name="Jia N."/>
            <person name="Wang J."/>
            <person name="Shi W."/>
            <person name="Du L."/>
            <person name="Sun Y."/>
            <person name="Zhan W."/>
            <person name="Jiang J.F."/>
            <person name="Wang Q."/>
            <person name="Zhang B."/>
            <person name="Ji P."/>
            <person name="Bell-Sakyi L."/>
            <person name="Cui X.M."/>
            <person name="Yuan T.T."/>
            <person name="Jiang B.G."/>
            <person name="Yang W.F."/>
            <person name="Lam T.T."/>
            <person name="Chang Q.C."/>
            <person name="Ding S.J."/>
            <person name="Wang X.J."/>
            <person name="Zhu J.G."/>
            <person name="Ruan X.D."/>
            <person name="Zhao L."/>
            <person name="Wei J.T."/>
            <person name="Ye R.Z."/>
            <person name="Que T.C."/>
            <person name="Du C.H."/>
            <person name="Zhou Y.H."/>
            <person name="Cheng J.X."/>
            <person name="Dai P.F."/>
            <person name="Guo W.B."/>
            <person name="Han X.H."/>
            <person name="Huang E.J."/>
            <person name="Li L.F."/>
            <person name="Wei W."/>
            <person name="Gao Y.C."/>
            <person name="Liu J.Z."/>
            <person name="Shao H.Z."/>
            <person name="Wang X."/>
            <person name="Wang C.C."/>
            <person name="Yang T.C."/>
            <person name="Huo Q.B."/>
            <person name="Li W."/>
            <person name="Chen H.Y."/>
            <person name="Chen S.E."/>
            <person name="Zhou L.G."/>
            <person name="Ni X.B."/>
            <person name="Tian J.H."/>
            <person name="Sheng Y."/>
            <person name="Liu T."/>
            <person name="Pan Y.S."/>
            <person name="Xia L.Y."/>
            <person name="Li J."/>
            <person name="Zhao F."/>
            <person name="Cao W.C."/>
        </authorList>
    </citation>
    <scope>NUCLEOTIDE SEQUENCE</scope>
    <source>
        <strain evidence="2">Rmic-2018</strain>
    </source>
</reference>
<accession>A0A9J6DK26</accession>
<sequence>MEVVVRGTPITGEELNDGLWSHTALAMQRRYRRCDPEHSSDAADNVTTDTQRGKPTPCRTRPPPALKQHPLPRLPPEDYNIVLRPQGSLHLADLGPARLREAFCAAAGIDSPAVSHTNQMRIHPTNNSITVSNPDVNRAMAYLKITKVKIADQSCAMAVYAPAPDNSVRGIIFNAHSFESDEQIFNEIRARNLTIDIVSARRLGKPRHFVLTIAGHTLPKHVRYLAFPLLIFPFRERVEACFNGRQTGHRTDVCPKPKQDNCRRCGESHAQPTDSKELTCAAQCIVCKDGHLTGSRNCKYRFLKKKLPGNDKSTDKATQHLSDSQTEGTTTDNKNCQESFPPLGGRSTSATGPDDGARSRSPSRTRNHHNRLPVVPHAKRVA</sequence>
<feature type="compositionally biased region" description="Polar residues" evidence="1">
    <location>
        <begin position="319"/>
        <end position="338"/>
    </location>
</feature>
<dbReference type="Proteomes" id="UP000821866">
    <property type="component" value="Chromosome 7"/>
</dbReference>
<reference evidence="2" key="2">
    <citation type="submission" date="2021-09" db="EMBL/GenBank/DDBJ databases">
        <authorList>
            <person name="Jia N."/>
            <person name="Wang J."/>
            <person name="Shi W."/>
            <person name="Du L."/>
            <person name="Sun Y."/>
            <person name="Zhan W."/>
            <person name="Jiang J."/>
            <person name="Wang Q."/>
            <person name="Zhang B."/>
            <person name="Ji P."/>
            <person name="Sakyi L.B."/>
            <person name="Cui X."/>
            <person name="Yuan T."/>
            <person name="Jiang B."/>
            <person name="Yang W."/>
            <person name="Lam T.T.-Y."/>
            <person name="Chang Q."/>
            <person name="Ding S."/>
            <person name="Wang X."/>
            <person name="Zhu J."/>
            <person name="Ruan X."/>
            <person name="Zhao L."/>
            <person name="Wei J."/>
            <person name="Que T."/>
            <person name="Du C."/>
            <person name="Cheng J."/>
            <person name="Dai P."/>
            <person name="Han X."/>
            <person name="Huang E."/>
            <person name="Gao Y."/>
            <person name="Liu J."/>
            <person name="Shao H."/>
            <person name="Ye R."/>
            <person name="Li L."/>
            <person name="Wei W."/>
            <person name="Wang X."/>
            <person name="Wang C."/>
            <person name="Huo Q."/>
            <person name="Li W."/>
            <person name="Guo W."/>
            <person name="Chen H."/>
            <person name="Chen S."/>
            <person name="Zhou L."/>
            <person name="Zhou L."/>
            <person name="Ni X."/>
            <person name="Tian J."/>
            <person name="Zhou Y."/>
            <person name="Sheng Y."/>
            <person name="Liu T."/>
            <person name="Pan Y."/>
            <person name="Xia L."/>
            <person name="Li J."/>
            <person name="Zhao F."/>
            <person name="Cao W."/>
        </authorList>
    </citation>
    <scope>NUCLEOTIDE SEQUENCE</scope>
    <source>
        <strain evidence="2">Rmic-2018</strain>
        <tissue evidence="2">Larvae</tissue>
    </source>
</reference>